<dbReference type="InterPro" id="IPR000644">
    <property type="entry name" value="CBS_dom"/>
</dbReference>
<protein>
    <submittedName>
        <fullName evidence="7">CBS domain-containing protein</fullName>
    </submittedName>
</protein>
<dbReference type="GO" id="GO:0005886">
    <property type="term" value="C:plasma membrane"/>
    <property type="evidence" value="ECO:0007669"/>
    <property type="project" value="TreeGrafter"/>
</dbReference>
<keyword evidence="8" id="KW-1185">Reference proteome</keyword>
<accession>A0A285PE19</accession>
<dbReference type="Pfam" id="PF00571">
    <property type="entry name" value="CBS"/>
    <property type="match status" value="2"/>
</dbReference>
<feature type="region of interest" description="Disordered" evidence="5">
    <location>
        <begin position="355"/>
        <end position="391"/>
    </location>
</feature>
<feature type="domain" description="CBS" evidence="6">
    <location>
        <begin position="87"/>
        <end position="148"/>
    </location>
</feature>
<keyword evidence="3 4" id="KW-0129">CBS domain</keyword>
<dbReference type="Pfam" id="PF03471">
    <property type="entry name" value="CorC_HlyC"/>
    <property type="match status" value="1"/>
</dbReference>
<evidence type="ECO:0000256" key="4">
    <source>
        <dbReference type="PROSITE-ProRule" id="PRU00703"/>
    </source>
</evidence>
<evidence type="ECO:0000256" key="2">
    <source>
        <dbReference type="ARBA" id="ARBA00022737"/>
    </source>
</evidence>
<dbReference type="Proteomes" id="UP000219439">
    <property type="component" value="Unassembled WGS sequence"/>
</dbReference>
<feature type="domain" description="CBS" evidence="6">
    <location>
        <begin position="203"/>
        <end position="264"/>
    </location>
</feature>
<evidence type="ECO:0000259" key="6">
    <source>
        <dbReference type="PROSITE" id="PS51371"/>
    </source>
</evidence>
<dbReference type="InterPro" id="IPR044751">
    <property type="entry name" value="Ion_transp-like_CBS"/>
</dbReference>
<dbReference type="CDD" id="cd04590">
    <property type="entry name" value="CBS_pair_CorC_HlyC_assoc"/>
    <property type="match status" value="1"/>
</dbReference>
<dbReference type="SUPFAM" id="SSF54631">
    <property type="entry name" value="CBS-domain pair"/>
    <property type="match status" value="1"/>
</dbReference>
<proteinExistence type="inferred from homology"/>
<dbReference type="PANTHER" id="PTHR22777:SF27">
    <property type="entry name" value="MAGNESIUM AND COBALT EFFLUX PROTEIN CORC"/>
    <property type="match status" value="1"/>
</dbReference>
<comment type="similarity">
    <text evidence="1">Belongs to the UPF0053 family. Hemolysin C subfamily.</text>
</comment>
<reference evidence="7 8" key="1">
    <citation type="submission" date="2017-09" db="EMBL/GenBank/DDBJ databases">
        <authorList>
            <person name="Ehlers B."/>
            <person name="Leendertz F.H."/>
        </authorList>
    </citation>
    <scope>NUCLEOTIDE SEQUENCE [LARGE SCALE GENOMIC DNA]</scope>
    <source>
        <strain evidence="7 8">DSM 18289</strain>
    </source>
</reference>
<dbReference type="Gene3D" id="3.30.465.10">
    <property type="match status" value="1"/>
</dbReference>
<evidence type="ECO:0000313" key="7">
    <source>
        <dbReference type="EMBL" id="SNZ19975.1"/>
    </source>
</evidence>
<dbReference type="OrthoDB" id="9797674at2"/>
<dbReference type="PANTHER" id="PTHR22777">
    <property type="entry name" value="HEMOLYSIN-RELATED"/>
    <property type="match status" value="1"/>
</dbReference>
<dbReference type="AlphaFoldDB" id="A0A285PE19"/>
<keyword evidence="2" id="KW-0677">Repeat</keyword>
<dbReference type="PROSITE" id="PS51371">
    <property type="entry name" value="CBS"/>
    <property type="match status" value="2"/>
</dbReference>
<feature type="region of interest" description="Disordered" evidence="5">
    <location>
        <begin position="1"/>
        <end position="27"/>
    </location>
</feature>
<sequence length="391" mass="42649">MNDPDSPDPLDPSPIEPGSERQQDKNEGWFQRLINGLTARLNTKSLRTQMEGALADDEGGDETFSADEKVMLRNILALRELRVDDVMIPRADIDAVEDDISLGALLAIYQEVGHSRLPVYRETLDDPVGMVHIKDVVGLMTSEGCVSTDGDLLDCADENEPIDRQAEDQNGSEKVYHPLLSGSNHPKTMSNIDLQRPLSELGVIREILFVPPSMPATDLMATMRAARTQMALVIDEYGGTDGLISLEDVVETVVGDIEDEHDDEEQLVVAPAGPNLFIADAKADLEEVSNAIGVTLATSEESDDVDTLGGLIFTHIGRIPVRGELIAISDNLEAEVMDADPRRIRRVKIRIKPTKKGSKRLGQLNAANLEVSNSGSEDKDPGQEEPDAKRA</sequence>
<dbReference type="GO" id="GO:0050660">
    <property type="term" value="F:flavin adenine dinucleotide binding"/>
    <property type="evidence" value="ECO:0007669"/>
    <property type="project" value="InterPro"/>
</dbReference>
<organism evidence="7 8">
    <name type="scientific">Cohaesibacter gelatinilyticus</name>
    <dbReference type="NCBI Taxonomy" id="372072"/>
    <lineage>
        <taxon>Bacteria</taxon>
        <taxon>Pseudomonadati</taxon>
        <taxon>Pseudomonadota</taxon>
        <taxon>Alphaproteobacteria</taxon>
        <taxon>Hyphomicrobiales</taxon>
        <taxon>Cohaesibacteraceae</taxon>
    </lineage>
</organism>
<gene>
    <name evidence="7" type="ORF">SAMN06265368_3071</name>
</gene>
<dbReference type="InterPro" id="IPR005170">
    <property type="entry name" value="Transptr-assoc_dom"/>
</dbReference>
<evidence type="ECO:0000256" key="1">
    <source>
        <dbReference type="ARBA" id="ARBA00006446"/>
    </source>
</evidence>
<dbReference type="InterPro" id="IPR016169">
    <property type="entry name" value="FAD-bd_PCMH_sub2"/>
</dbReference>
<evidence type="ECO:0000313" key="8">
    <source>
        <dbReference type="Proteomes" id="UP000219439"/>
    </source>
</evidence>
<feature type="compositionally biased region" description="Basic and acidic residues" evidence="5">
    <location>
        <begin position="376"/>
        <end position="391"/>
    </location>
</feature>
<dbReference type="InterPro" id="IPR036318">
    <property type="entry name" value="FAD-bd_PCMH-like_sf"/>
</dbReference>
<dbReference type="SUPFAM" id="SSF56176">
    <property type="entry name" value="FAD-binding/transporter-associated domain-like"/>
    <property type="match status" value="1"/>
</dbReference>
<dbReference type="EMBL" id="OBEL01000003">
    <property type="protein sequence ID" value="SNZ19975.1"/>
    <property type="molecule type" value="Genomic_DNA"/>
</dbReference>
<feature type="compositionally biased region" description="Basic and acidic residues" evidence="5">
    <location>
        <begin position="18"/>
        <end position="27"/>
    </location>
</feature>
<dbReference type="SMART" id="SM01091">
    <property type="entry name" value="CorC_HlyC"/>
    <property type="match status" value="1"/>
</dbReference>
<dbReference type="Gene3D" id="3.10.580.10">
    <property type="entry name" value="CBS-domain"/>
    <property type="match status" value="2"/>
</dbReference>
<name>A0A285PE19_9HYPH</name>
<dbReference type="RefSeq" id="WP_097154326.1">
    <property type="nucleotide sequence ID" value="NZ_OBEL01000003.1"/>
</dbReference>
<dbReference type="InterPro" id="IPR046342">
    <property type="entry name" value="CBS_dom_sf"/>
</dbReference>
<evidence type="ECO:0000256" key="3">
    <source>
        <dbReference type="ARBA" id="ARBA00023122"/>
    </source>
</evidence>
<evidence type="ECO:0000256" key="5">
    <source>
        <dbReference type="SAM" id="MobiDB-lite"/>
    </source>
</evidence>